<sequence>MTKNMSQRQSLNQYSALLAISFYGVFFGLCCLLIDRMAHGTTTIALHTKYAIELAEGTKNLPHGAYFYSLWFFKSISGLSWQASTTVLISFLATLNAIVVHYIFSKLLPNFSTIKILAMTFVAMTVAAIYIPFFHESVFFGQGSPNVWHNSTVIAVKAISVLIFYMLIEFLEKEDQNLSWKPAVTIAALMTLSVLVKPTLMIVLLPAIALHLVVMHRKNFTLYWKATLIVLIPILLMLYQFSSLNTDVGSKGARVQKIELLTVWRMFTPNVAISILITLAFPLAILVFRFRNVVQDRFLSVAWFAMLAGMLQFSLLAEYKLNGDIITSANWIGGYLIGLTLVFVFSIAEFARWLEQAETASQSRVIDIKIWITSILLALHTYSGFYYIYDLLIDRKTDVIWQ</sequence>
<feature type="transmembrane region" description="Helical" evidence="1">
    <location>
        <begin position="116"/>
        <end position="135"/>
    </location>
</feature>
<evidence type="ECO:0000313" key="3">
    <source>
        <dbReference type="Proteomes" id="UP000193450"/>
    </source>
</evidence>
<feature type="transmembrane region" description="Helical" evidence="1">
    <location>
        <begin position="298"/>
        <end position="317"/>
    </location>
</feature>
<feature type="transmembrane region" description="Helical" evidence="1">
    <location>
        <begin position="262"/>
        <end position="286"/>
    </location>
</feature>
<feature type="transmembrane region" description="Helical" evidence="1">
    <location>
        <begin position="370"/>
        <end position="389"/>
    </location>
</feature>
<proteinExistence type="predicted"/>
<keyword evidence="3" id="KW-1185">Reference proteome</keyword>
<dbReference type="KEGG" id="osg:BST96_06945"/>
<evidence type="ECO:0008006" key="4">
    <source>
        <dbReference type="Google" id="ProtNLM"/>
    </source>
</evidence>
<evidence type="ECO:0000313" key="2">
    <source>
        <dbReference type="EMBL" id="ARN73872.1"/>
    </source>
</evidence>
<accession>A0A1X9NBQ5</accession>
<feature type="transmembrane region" description="Helical" evidence="1">
    <location>
        <begin position="147"/>
        <end position="168"/>
    </location>
</feature>
<dbReference type="RefSeq" id="WP_085757997.1">
    <property type="nucleotide sequence ID" value="NZ_CP019343.1"/>
</dbReference>
<gene>
    <name evidence="2" type="ORF">BST96_06945</name>
</gene>
<organism evidence="2 3">
    <name type="scientific">Oceanicoccus sagamiensis</name>
    <dbReference type="NCBI Taxonomy" id="716816"/>
    <lineage>
        <taxon>Bacteria</taxon>
        <taxon>Pseudomonadati</taxon>
        <taxon>Pseudomonadota</taxon>
        <taxon>Gammaproteobacteria</taxon>
        <taxon>Cellvibrionales</taxon>
        <taxon>Spongiibacteraceae</taxon>
        <taxon>Oceanicoccus</taxon>
    </lineage>
</organism>
<keyword evidence="1" id="KW-0812">Transmembrane</keyword>
<feature type="transmembrane region" description="Helical" evidence="1">
    <location>
        <begin position="188"/>
        <end position="210"/>
    </location>
</feature>
<dbReference type="AlphaFoldDB" id="A0A1X9NBQ5"/>
<reference evidence="2 3" key="1">
    <citation type="submission" date="2016-11" db="EMBL/GenBank/DDBJ databases">
        <title>Trade-off between light-utilization and light-protection in marine flavobacteria.</title>
        <authorList>
            <person name="Kumagai Y."/>
        </authorList>
    </citation>
    <scope>NUCLEOTIDE SEQUENCE [LARGE SCALE GENOMIC DNA]</scope>
    <source>
        <strain evidence="2 3">NBRC 107125</strain>
    </source>
</reference>
<dbReference type="EMBL" id="CP019343">
    <property type="protein sequence ID" value="ARN73872.1"/>
    <property type="molecule type" value="Genomic_DNA"/>
</dbReference>
<feature type="transmembrane region" description="Helical" evidence="1">
    <location>
        <begin position="14"/>
        <end position="34"/>
    </location>
</feature>
<evidence type="ECO:0000256" key="1">
    <source>
        <dbReference type="SAM" id="Phobius"/>
    </source>
</evidence>
<feature type="transmembrane region" description="Helical" evidence="1">
    <location>
        <begin position="222"/>
        <end position="242"/>
    </location>
</feature>
<protein>
    <recommendedName>
        <fullName evidence="4">Glycosyltransferase RgtA/B/C/D-like domain-containing protein</fullName>
    </recommendedName>
</protein>
<dbReference type="OrthoDB" id="5653939at2"/>
<feature type="transmembrane region" description="Helical" evidence="1">
    <location>
        <begin position="329"/>
        <end position="350"/>
    </location>
</feature>
<feature type="transmembrane region" description="Helical" evidence="1">
    <location>
        <begin position="83"/>
        <end position="104"/>
    </location>
</feature>
<keyword evidence="1" id="KW-1133">Transmembrane helix</keyword>
<name>A0A1X9NBQ5_9GAMM</name>
<keyword evidence="1" id="KW-0472">Membrane</keyword>
<dbReference type="Proteomes" id="UP000193450">
    <property type="component" value="Chromosome"/>
</dbReference>